<name>A0A0W0SQQ3_9GAMM</name>
<sequence>MFERNILSIYGEQGKKWLAELPSIRQELADLWQLSELKPVANLSYNYVLEGFQKDRPIILKLSLDTVVLSNEAKTLRAFNSPFVVDVLAEKTGALLLQRAVPGYSLKSYWPNQEKEAVEITCKLISQLAQAPLPEKKTFPSISQWLSILDKEWDIPESYLQKSKEFRDYLLKTSSELRLLHADLHHDNILKNGKNWLVIDPKGVLGELCYEVAAFIRNPIPDLLESETVWRIIDDRITRFASCLKLDPKRIRQWCFVHAVLAWCWSIEDGLDTSYFQKITDIFAELCFKGRG</sequence>
<reference evidence="1 2" key="1">
    <citation type="submission" date="2015-11" db="EMBL/GenBank/DDBJ databases">
        <title>Genomic analysis of 38 Legionella species identifies large and diverse effector repertoires.</title>
        <authorList>
            <person name="Burstein D."/>
            <person name="Amaro F."/>
            <person name="Zusman T."/>
            <person name="Lifshitz Z."/>
            <person name="Cohen O."/>
            <person name="Gilbert J.A."/>
            <person name="Pupko T."/>
            <person name="Shuman H.A."/>
            <person name="Segal G."/>
        </authorList>
    </citation>
    <scope>NUCLEOTIDE SEQUENCE [LARGE SCALE GENOMIC DNA]</scope>
    <source>
        <strain evidence="1 2">ATCC 700990</strain>
    </source>
</reference>
<evidence type="ECO:0000313" key="1">
    <source>
        <dbReference type="EMBL" id="KTC85585.1"/>
    </source>
</evidence>
<evidence type="ECO:0000313" key="2">
    <source>
        <dbReference type="Proteomes" id="UP000054736"/>
    </source>
</evidence>
<dbReference type="GO" id="GO:0019748">
    <property type="term" value="P:secondary metabolic process"/>
    <property type="evidence" value="ECO:0007669"/>
    <property type="project" value="InterPro"/>
</dbReference>
<comment type="caution">
    <text evidence="1">The sequence shown here is derived from an EMBL/GenBank/DDBJ whole genome shotgun (WGS) entry which is preliminary data.</text>
</comment>
<proteinExistence type="predicted"/>
<protein>
    <submittedName>
        <fullName evidence="1">Aminoglycoside/hydroxyurea antibiotic resistance kinase</fullName>
    </submittedName>
</protein>
<dbReference type="InterPro" id="IPR011009">
    <property type="entry name" value="Kinase-like_dom_sf"/>
</dbReference>
<dbReference type="AlphaFoldDB" id="A0A0W0SQQ3"/>
<organism evidence="1 2">
    <name type="scientific">Legionella drozanskii LLAP-1</name>
    <dbReference type="NCBI Taxonomy" id="1212489"/>
    <lineage>
        <taxon>Bacteria</taxon>
        <taxon>Pseudomonadati</taxon>
        <taxon>Pseudomonadota</taxon>
        <taxon>Gammaproteobacteria</taxon>
        <taxon>Legionellales</taxon>
        <taxon>Legionellaceae</taxon>
        <taxon>Legionella</taxon>
    </lineage>
</organism>
<dbReference type="InterPro" id="IPR006748">
    <property type="entry name" value="NH2Glyco/OHUrea_AB-resist_kin"/>
</dbReference>
<dbReference type="STRING" id="1212489.Ldro_1910"/>
<keyword evidence="1" id="KW-0808">Transferase</keyword>
<dbReference type="EMBL" id="LNXY01000027">
    <property type="protein sequence ID" value="KTC85585.1"/>
    <property type="molecule type" value="Genomic_DNA"/>
</dbReference>
<dbReference type="PATRIC" id="fig|1212489.4.peg.2020"/>
<gene>
    <name evidence="1" type="ORF">Ldro_1910</name>
</gene>
<accession>A0A0W0SQQ3</accession>
<dbReference type="SUPFAM" id="SSF56112">
    <property type="entry name" value="Protein kinase-like (PK-like)"/>
    <property type="match status" value="1"/>
</dbReference>
<dbReference type="GO" id="GO:0016773">
    <property type="term" value="F:phosphotransferase activity, alcohol group as acceptor"/>
    <property type="evidence" value="ECO:0007669"/>
    <property type="project" value="InterPro"/>
</dbReference>
<keyword evidence="1" id="KW-0418">Kinase</keyword>
<dbReference type="RefSeq" id="WP_058496208.1">
    <property type="nucleotide sequence ID" value="NZ_CAAAIU010000005.1"/>
</dbReference>
<dbReference type="Proteomes" id="UP000054736">
    <property type="component" value="Unassembled WGS sequence"/>
</dbReference>
<keyword evidence="2" id="KW-1185">Reference proteome</keyword>
<dbReference type="Pfam" id="PF04655">
    <property type="entry name" value="APH_6_hur"/>
    <property type="match status" value="1"/>
</dbReference>
<dbReference type="GO" id="GO:0016301">
    <property type="term" value="F:kinase activity"/>
    <property type="evidence" value="ECO:0007669"/>
    <property type="project" value="UniProtKB-KW"/>
</dbReference>